<dbReference type="PANTHER" id="PTHR48111:SF1">
    <property type="entry name" value="TWO-COMPONENT RESPONSE REGULATOR ORR33"/>
    <property type="match status" value="1"/>
</dbReference>
<keyword evidence="2" id="KW-0902">Two-component regulatory system</keyword>
<evidence type="ECO:0000256" key="6">
    <source>
        <dbReference type="PROSITE-ProRule" id="PRU00169"/>
    </source>
</evidence>
<dbReference type="RefSeq" id="WP_291794055.1">
    <property type="nucleotide sequence ID" value="NZ_BAAAPZ010000004.1"/>
</dbReference>
<dbReference type="Gene3D" id="1.10.10.10">
    <property type="entry name" value="Winged helix-like DNA-binding domain superfamily/Winged helix DNA-binding domain"/>
    <property type="match status" value="1"/>
</dbReference>
<evidence type="ECO:0000313" key="11">
    <source>
        <dbReference type="Proteomes" id="UP001500984"/>
    </source>
</evidence>
<gene>
    <name evidence="10" type="ORF">GCM10009823_13370</name>
</gene>
<organism evidence="10 11">
    <name type="scientific">Brevibacterium salitolerans</name>
    <dbReference type="NCBI Taxonomy" id="1403566"/>
    <lineage>
        <taxon>Bacteria</taxon>
        <taxon>Bacillati</taxon>
        <taxon>Actinomycetota</taxon>
        <taxon>Actinomycetes</taxon>
        <taxon>Micrococcales</taxon>
        <taxon>Brevibacteriaceae</taxon>
        <taxon>Brevibacterium</taxon>
    </lineage>
</organism>
<proteinExistence type="predicted"/>
<dbReference type="Pfam" id="PF00072">
    <property type="entry name" value="Response_reg"/>
    <property type="match status" value="1"/>
</dbReference>
<evidence type="ECO:0000256" key="5">
    <source>
        <dbReference type="ARBA" id="ARBA00023163"/>
    </source>
</evidence>
<dbReference type="CDD" id="cd00383">
    <property type="entry name" value="trans_reg_C"/>
    <property type="match status" value="1"/>
</dbReference>
<evidence type="ECO:0000256" key="3">
    <source>
        <dbReference type="ARBA" id="ARBA00023015"/>
    </source>
</evidence>
<keyword evidence="1 6" id="KW-0597">Phosphoprotein</keyword>
<evidence type="ECO:0000256" key="7">
    <source>
        <dbReference type="PROSITE-ProRule" id="PRU01091"/>
    </source>
</evidence>
<dbReference type="SMART" id="SM00862">
    <property type="entry name" value="Trans_reg_C"/>
    <property type="match status" value="1"/>
</dbReference>
<keyword evidence="3" id="KW-0805">Transcription regulation</keyword>
<keyword evidence="4 7" id="KW-0238">DNA-binding</keyword>
<keyword evidence="11" id="KW-1185">Reference proteome</keyword>
<reference evidence="10 11" key="1">
    <citation type="journal article" date="2019" name="Int. J. Syst. Evol. Microbiol.">
        <title>The Global Catalogue of Microorganisms (GCM) 10K type strain sequencing project: providing services to taxonomists for standard genome sequencing and annotation.</title>
        <authorList>
            <consortium name="The Broad Institute Genomics Platform"/>
            <consortium name="The Broad Institute Genome Sequencing Center for Infectious Disease"/>
            <person name="Wu L."/>
            <person name="Ma J."/>
        </authorList>
    </citation>
    <scope>NUCLEOTIDE SEQUENCE [LARGE SCALE GENOMIC DNA]</scope>
    <source>
        <strain evidence="10 11">JCM 15900</strain>
    </source>
</reference>
<evidence type="ECO:0000313" key="10">
    <source>
        <dbReference type="EMBL" id="GAA2094386.1"/>
    </source>
</evidence>
<dbReference type="InterPro" id="IPR001789">
    <property type="entry name" value="Sig_transdc_resp-reg_receiver"/>
</dbReference>
<dbReference type="SMART" id="SM00448">
    <property type="entry name" value="REC"/>
    <property type="match status" value="1"/>
</dbReference>
<dbReference type="InterPro" id="IPR011006">
    <property type="entry name" value="CheY-like_superfamily"/>
</dbReference>
<feature type="domain" description="OmpR/PhoB-type" evidence="9">
    <location>
        <begin position="134"/>
        <end position="233"/>
    </location>
</feature>
<feature type="modified residue" description="4-aspartylphosphate" evidence="6">
    <location>
        <position position="56"/>
    </location>
</feature>
<dbReference type="InterPro" id="IPR036388">
    <property type="entry name" value="WH-like_DNA-bd_sf"/>
</dbReference>
<dbReference type="InterPro" id="IPR039420">
    <property type="entry name" value="WalR-like"/>
</dbReference>
<dbReference type="PROSITE" id="PS50110">
    <property type="entry name" value="RESPONSE_REGULATORY"/>
    <property type="match status" value="1"/>
</dbReference>
<evidence type="ECO:0000259" key="8">
    <source>
        <dbReference type="PROSITE" id="PS50110"/>
    </source>
</evidence>
<dbReference type="Pfam" id="PF00486">
    <property type="entry name" value="Trans_reg_C"/>
    <property type="match status" value="1"/>
</dbReference>
<dbReference type="PANTHER" id="PTHR48111">
    <property type="entry name" value="REGULATOR OF RPOS"/>
    <property type="match status" value="1"/>
</dbReference>
<evidence type="ECO:0000259" key="9">
    <source>
        <dbReference type="PROSITE" id="PS51755"/>
    </source>
</evidence>
<keyword evidence="5" id="KW-0804">Transcription</keyword>
<name>A0ABN2WKD8_9MICO</name>
<dbReference type="PROSITE" id="PS51755">
    <property type="entry name" value="OMPR_PHOB"/>
    <property type="match status" value="1"/>
</dbReference>
<dbReference type="SUPFAM" id="SSF52172">
    <property type="entry name" value="CheY-like"/>
    <property type="match status" value="1"/>
</dbReference>
<dbReference type="InterPro" id="IPR001867">
    <property type="entry name" value="OmpR/PhoB-type_DNA-bd"/>
</dbReference>
<evidence type="ECO:0000256" key="1">
    <source>
        <dbReference type="ARBA" id="ARBA00022553"/>
    </source>
</evidence>
<evidence type="ECO:0000256" key="4">
    <source>
        <dbReference type="ARBA" id="ARBA00023125"/>
    </source>
</evidence>
<feature type="DNA-binding region" description="OmpR/PhoB-type" evidence="7">
    <location>
        <begin position="134"/>
        <end position="233"/>
    </location>
</feature>
<dbReference type="Proteomes" id="UP001500984">
    <property type="component" value="Unassembled WGS sequence"/>
</dbReference>
<sequence>MDQNRPRLLLIDDDDAITSTLAPYLARSGFDVEVAADGYMGLEAVRRSAPDIAVCDVLMPRMDGREFVRHVRGSRSWLPIILLTQVGESYERSAALDEGADDYLNKPFDPHELVSRIRAVLRRVARGGQGLAAATRVQAGELLLDRSSKRVWLEGCELTLTPKAVMLLEFLMLHPQELHSRERLLAGLWGMNFAPASRAIDHRVSELRRVLGDDAAAPRYLQTVPGMGYRFVPRVQAV</sequence>
<feature type="domain" description="Response regulatory" evidence="8">
    <location>
        <begin position="7"/>
        <end position="121"/>
    </location>
</feature>
<dbReference type="Gene3D" id="3.40.50.2300">
    <property type="match status" value="1"/>
</dbReference>
<protein>
    <submittedName>
        <fullName evidence="10">Response regulator transcription factor</fullName>
    </submittedName>
</protein>
<evidence type="ECO:0000256" key="2">
    <source>
        <dbReference type="ARBA" id="ARBA00023012"/>
    </source>
</evidence>
<comment type="caution">
    <text evidence="10">The sequence shown here is derived from an EMBL/GenBank/DDBJ whole genome shotgun (WGS) entry which is preliminary data.</text>
</comment>
<dbReference type="EMBL" id="BAAAPZ010000004">
    <property type="protein sequence ID" value="GAA2094386.1"/>
    <property type="molecule type" value="Genomic_DNA"/>
</dbReference>
<accession>A0ABN2WKD8</accession>